<feature type="compositionally biased region" description="Basic and acidic residues" evidence="1">
    <location>
        <begin position="1"/>
        <end position="27"/>
    </location>
</feature>
<comment type="caution">
    <text evidence="2">The sequence shown here is derived from an EMBL/GenBank/DDBJ whole genome shotgun (WGS) entry which is preliminary data.</text>
</comment>
<dbReference type="Proteomes" id="UP000886998">
    <property type="component" value="Unassembled WGS sequence"/>
</dbReference>
<feature type="region of interest" description="Disordered" evidence="1">
    <location>
        <begin position="1"/>
        <end position="88"/>
    </location>
</feature>
<organism evidence="2 3">
    <name type="scientific">Trichonephila inaurata madagascariensis</name>
    <dbReference type="NCBI Taxonomy" id="2747483"/>
    <lineage>
        <taxon>Eukaryota</taxon>
        <taxon>Metazoa</taxon>
        <taxon>Ecdysozoa</taxon>
        <taxon>Arthropoda</taxon>
        <taxon>Chelicerata</taxon>
        <taxon>Arachnida</taxon>
        <taxon>Araneae</taxon>
        <taxon>Araneomorphae</taxon>
        <taxon>Entelegynae</taxon>
        <taxon>Araneoidea</taxon>
        <taxon>Nephilidae</taxon>
        <taxon>Trichonephila</taxon>
        <taxon>Trichonephila inaurata</taxon>
    </lineage>
</organism>
<dbReference type="OrthoDB" id="10466733at2759"/>
<feature type="compositionally biased region" description="Basic and acidic residues" evidence="1">
    <location>
        <begin position="63"/>
        <end position="85"/>
    </location>
</feature>
<reference evidence="2" key="1">
    <citation type="submission" date="2020-08" db="EMBL/GenBank/DDBJ databases">
        <title>Multicomponent nature underlies the extraordinary mechanical properties of spider dragline silk.</title>
        <authorList>
            <person name="Kono N."/>
            <person name="Nakamura H."/>
            <person name="Mori M."/>
            <person name="Yoshida Y."/>
            <person name="Ohtoshi R."/>
            <person name="Malay A.D."/>
            <person name="Moran D.A.P."/>
            <person name="Tomita M."/>
            <person name="Numata K."/>
            <person name="Arakawa K."/>
        </authorList>
    </citation>
    <scope>NUCLEOTIDE SEQUENCE</scope>
</reference>
<name>A0A8X6MDV8_9ARAC</name>
<sequence length="205" mass="23189">MWKGICRKEHDTKCSSDNRARSHDTNRLHSSKIATARTTESTTSGCFVPTRYSGAKSRSAKQSQEKKPDRNRCTTELERSMSDHKARARISQPQECRKGGFAPIKFHQKNLTVTVPMRERKFKRKESRASHTCKRSKMFTVTWWNGSIGSLLNKMSDLEAGCCLTHCLNTVRGIRSSKLYFGTLPNLPPLTEQKATEGYSGGEKT</sequence>
<dbReference type="EMBL" id="BMAV01026108">
    <property type="protein sequence ID" value="GFS47454.1"/>
    <property type="molecule type" value="Genomic_DNA"/>
</dbReference>
<gene>
    <name evidence="2" type="ORF">TNIN_273301</name>
</gene>
<evidence type="ECO:0000313" key="3">
    <source>
        <dbReference type="Proteomes" id="UP000886998"/>
    </source>
</evidence>
<protein>
    <submittedName>
        <fullName evidence="2">Uncharacterized protein</fullName>
    </submittedName>
</protein>
<feature type="compositionally biased region" description="Polar residues" evidence="1">
    <location>
        <begin position="32"/>
        <end position="45"/>
    </location>
</feature>
<evidence type="ECO:0000256" key="1">
    <source>
        <dbReference type="SAM" id="MobiDB-lite"/>
    </source>
</evidence>
<dbReference type="AlphaFoldDB" id="A0A8X6MDV8"/>
<accession>A0A8X6MDV8</accession>
<keyword evidence="3" id="KW-1185">Reference proteome</keyword>
<evidence type="ECO:0000313" key="2">
    <source>
        <dbReference type="EMBL" id="GFS47454.1"/>
    </source>
</evidence>
<proteinExistence type="predicted"/>